<dbReference type="HOGENOM" id="CLU_707829_0_0_1"/>
<accession>Q751S2</accession>
<keyword evidence="1" id="KW-0812">Transmembrane</keyword>
<protein>
    <submittedName>
        <fullName evidence="2">AGL368Wp</fullName>
    </submittedName>
</protein>
<evidence type="ECO:0000313" key="2">
    <source>
        <dbReference type="EMBL" id="AAS54122.1"/>
    </source>
</evidence>
<feature type="transmembrane region" description="Helical" evidence="1">
    <location>
        <begin position="213"/>
        <end position="236"/>
    </location>
</feature>
<reference evidence="2 3" key="1">
    <citation type="journal article" date="2004" name="Science">
        <title>The Ashbya gossypii genome as a tool for mapping the ancient Saccharomyces cerevisiae genome.</title>
        <authorList>
            <person name="Dietrich F.S."/>
            <person name="Voegeli S."/>
            <person name="Brachat S."/>
            <person name="Lerch A."/>
            <person name="Gates K."/>
            <person name="Steiner S."/>
            <person name="Mohr C."/>
            <person name="Pohlmann R."/>
            <person name="Luedi P."/>
            <person name="Choi S."/>
            <person name="Wing R.A."/>
            <person name="Flavier A."/>
            <person name="Gaffney T.D."/>
            <person name="Philippsen P."/>
        </authorList>
    </citation>
    <scope>NUCLEOTIDE SEQUENCE [LARGE SCALE GENOMIC DNA]</scope>
    <source>
        <strain evidence="3">ATCC 10895 / CBS 109.51 / FGSC 9923 / NRRL Y-1056</strain>
    </source>
</reference>
<feature type="transmembrane region" description="Helical" evidence="1">
    <location>
        <begin position="102"/>
        <end position="124"/>
    </location>
</feature>
<dbReference type="InParanoid" id="Q751S2"/>
<proteinExistence type="predicted"/>
<keyword evidence="1" id="KW-0472">Membrane</keyword>
<feature type="transmembrane region" description="Helical" evidence="1">
    <location>
        <begin position="346"/>
        <end position="364"/>
    </location>
</feature>
<gene>
    <name evidence="2" type="ORF">AGOS_AGL368W</name>
</gene>
<evidence type="ECO:0000313" key="3">
    <source>
        <dbReference type="Proteomes" id="UP000000591"/>
    </source>
</evidence>
<organism evidence="2 3">
    <name type="scientific">Eremothecium gossypii (strain ATCC 10895 / CBS 109.51 / FGSC 9923 / NRRL Y-1056)</name>
    <name type="common">Yeast</name>
    <name type="synonym">Ashbya gossypii</name>
    <dbReference type="NCBI Taxonomy" id="284811"/>
    <lineage>
        <taxon>Eukaryota</taxon>
        <taxon>Fungi</taxon>
        <taxon>Dikarya</taxon>
        <taxon>Ascomycota</taxon>
        <taxon>Saccharomycotina</taxon>
        <taxon>Saccharomycetes</taxon>
        <taxon>Saccharomycetales</taxon>
        <taxon>Saccharomycetaceae</taxon>
        <taxon>Eremothecium</taxon>
    </lineage>
</organism>
<sequence>MLRDIWGLRAARPSQSHRLRDICGGVPAHASDHSGQARAFSGEACNLPVRHENCQLNLLFTLARCHVVSGMLRDIESNTSIEEHKVDEVKDNTLKRYQYRTAICLLFCYVCHVAFCNCVLARSLQLPQDKDSEELLDKLNGYAIFSCHAVGLITLTREPAERLMNRWKLTALALCSIYLVIFDPELLFVSGWLLNFFPSVKSWSLGNIAEYTTWEACAMCLVVAWVSVPAIFKLAFKRVPHKEKEAASSLECCDRVPGTDAESQDDRISFLNGKLGKVFNVVFLFGLLHQVFLVVRSYLDLVKSESFGNSVLYSCALVAVSFLYLVALLSTLFCTFYMLTSKKIEGPFISICFHLFCSYNFLYYCQRFIISTVSLVG</sequence>
<feature type="transmembrane region" description="Helical" evidence="1">
    <location>
        <begin position="278"/>
        <end position="299"/>
    </location>
</feature>
<keyword evidence="1" id="KW-1133">Transmembrane helix</keyword>
<dbReference type="KEGG" id="ago:AGOS_AGL368W"/>
<feature type="transmembrane region" description="Helical" evidence="1">
    <location>
        <begin position="311"/>
        <end position="339"/>
    </location>
</feature>
<evidence type="ECO:0000256" key="1">
    <source>
        <dbReference type="SAM" id="Phobius"/>
    </source>
</evidence>
<dbReference type="Proteomes" id="UP000000591">
    <property type="component" value="Chromosome VII"/>
</dbReference>
<dbReference type="GeneID" id="4622594"/>
<name>Q751S2_EREGS</name>
<feature type="transmembrane region" description="Helical" evidence="1">
    <location>
        <begin position="169"/>
        <end position="193"/>
    </location>
</feature>
<dbReference type="AlphaFoldDB" id="Q751S2"/>
<feature type="transmembrane region" description="Helical" evidence="1">
    <location>
        <begin position="139"/>
        <end position="157"/>
    </location>
</feature>
<reference evidence="3" key="2">
    <citation type="journal article" date="2013" name="G3 (Bethesda)">
        <title>Genomes of Ashbya fungi isolated from insects reveal four mating-type loci, numerous translocations, lack of transposons, and distinct gene duplications.</title>
        <authorList>
            <person name="Dietrich F.S."/>
            <person name="Voegeli S."/>
            <person name="Kuo S."/>
            <person name="Philippsen P."/>
        </authorList>
    </citation>
    <scope>GENOME REANNOTATION</scope>
    <source>
        <strain evidence="3">ATCC 10895 / CBS 109.51 / FGSC 9923 / NRRL Y-1056</strain>
    </source>
</reference>
<dbReference type="EMBL" id="AE016820">
    <property type="protein sequence ID" value="AAS54122.1"/>
    <property type="molecule type" value="Genomic_DNA"/>
</dbReference>
<keyword evidence="3" id="KW-1185">Reference proteome</keyword>
<dbReference type="RefSeq" id="NP_986298.1">
    <property type="nucleotide sequence ID" value="NM_211360.1"/>
</dbReference>